<dbReference type="InterPro" id="IPR042096">
    <property type="entry name" value="Dihydro-acid_dehy_C"/>
</dbReference>
<comment type="subunit">
    <text evidence="15">Homodimer.</text>
</comment>
<dbReference type="FunFam" id="3.50.30.80:FF:000001">
    <property type="entry name" value="Dihydroxy-acid dehydratase"/>
    <property type="match status" value="1"/>
</dbReference>
<keyword evidence="4 15" id="KW-0001">2Fe-2S</keyword>
<comment type="cofactor">
    <cofactor evidence="1 15">
        <name>Mg(2+)</name>
        <dbReference type="ChEBI" id="CHEBI:18420"/>
    </cofactor>
</comment>
<dbReference type="PROSITE" id="PS00886">
    <property type="entry name" value="ILVD_EDD_1"/>
    <property type="match status" value="1"/>
</dbReference>
<keyword evidence="6 15" id="KW-0460">Magnesium</keyword>
<evidence type="ECO:0000256" key="9">
    <source>
        <dbReference type="ARBA" id="ARBA00023239"/>
    </source>
</evidence>
<keyword evidence="10 15" id="KW-0100">Branched-chain amino acid biosynthesis</keyword>
<comment type="function">
    <text evidence="15">Functions in the biosynthesis of branched-chain amino acids. Catalyzes the dehydration of (2R,3R)-2,3-dihydroxy-3-methylpentanoate (2,3-dihydroxy-3-methylvalerate) into 2-oxo-3-methylpentanoate (2-oxo-3-methylvalerate) and of (2R)-2,3-dihydroxy-3-methylbutanoate (2,3-dihydroxyisovalerate) into 2-oxo-3-methylbutanoate (2-oxoisovalerate), the penultimate precursor to L-isoleucine and L-valine, respectively.</text>
</comment>
<feature type="domain" description="Dihydroxy-acid/6-phosphogluconate dehydratase N-terminal" evidence="16">
    <location>
        <begin position="34"/>
        <end position="360"/>
    </location>
</feature>
<dbReference type="InterPro" id="IPR020558">
    <property type="entry name" value="DiOHA_6PGluconate_deHydtase_CS"/>
</dbReference>
<dbReference type="EC" id="4.2.1.9" evidence="14 15"/>
<evidence type="ECO:0000313" key="19">
    <source>
        <dbReference type="Proteomes" id="UP000537862"/>
    </source>
</evidence>
<comment type="catalytic activity">
    <reaction evidence="15">
        <text>(2R,3R)-2,3-dihydroxy-3-methylpentanoate = (S)-3-methyl-2-oxopentanoate + H2O</text>
        <dbReference type="Rhea" id="RHEA:27694"/>
        <dbReference type="ChEBI" id="CHEBI:15377"/>
        <dbReference type="ChEBI" id="CHEBI:35146"/>
        <dbReference type="ChEBI" id="CHEBI:49258"/>
        <dbReference type="EC" id="4.2.1.9"/>
    </reaction>
</comment>
<dbReference type="PROSITE" id="PS00887">
    <property type="entry name" value="ILVD_EDD_2"/>
    <property type="match status" value="1"/>
</dbReference>
<comment type="pathway">
    <text evidence="13 15">Amino-acid biosynthesis; L-isoleucine biosynthesis; L-isoleucine from 2-oxobutanoate: step 3/4.</text>
</comment>
<dbReference type="InterPro" id="IPR056740">
    <property type="entry name" value="ILV_EDD_C"/>
</dbReference>
<dbReference type="NCBIfam" id="TIGR00110">
    <property type="entry name" value="ilvD"/>
    <property type="match status" value="1"/>
</dbReference>
<dbReference type="PANTHER" id="PTHR43661">
    <property type="entry name" value="D-XYLONATE DEHYDRATASE"/>
    <property type="match status" value="1"/>
</dbReference>
<dbReference type="RefSeq" id="WP_171681030.1">
    <property type="nucleotide sequence ID" value="NZ_JABGBN010000008.1"/>
</dbReference>
<dbReference type="GO" id="GO:0009097">
    <property type="term" value="P:isoleucine biosynthetic process"/>
    <property type="evidence" value="ECO:0007669"/>
    <property type="project" value="UniProtKB-UniRule"/>
</dbReference>
<evidence type="ECO:0000256" key="15">
    <source>
        <dbReference type="HAMAP-Rule" id="MF_00012"/>
    </source>
</evidence>
<dbReference type="GO" id="GO:0005829">
    <property type="term" value="C:cytosol"/>
    <property type="evidence" value="ECO:0007669"/>
    <property type="project" value="TreeGrafter"/>
</dbReference>
<comment type="similarity">
    <text evidence="2 15">Belongs to the IlvD/Edd family.</text>
</comment>
<keyword evidence="8 15" id="KW-0411">Iron-sulfur</keyword>
<feature type="binding site" evidence="15">
    <location>
        <position position="81"/>
    </location>
    <ligand>
        <name>Mg(2+)</name>
        <dbReference type="ChEBI" id="CHEBI:18420"/>
    </ligand>
</feature>
<comment type="caution">
    <text evidence="15">Lacks conserved residue(s) required for the propagation of feature annotation.</text>
</comment>
<evidence type="ECO:0000256" key="14">
    <source>
        <dbReference type="ARBA" id="ARBA00029490"/>
    </source>
</evidence>
<proteinExistence type="inferred from homology"/>
<organism evidence="18 19">
    <name type="scientific">Pelistega suis</name>
    <dbReference type="NCBI Taxonomy" id="1631957"/>
    <lineage>
        <taxon>Bacteria</taxon>
        <taxon>Pseudomonadati</taxon>
        <taxon>Pseudomonadota</taxon>
        <taxon>Betaproteobacteria</taxon>
        <taxon>Burkholderiales</taxon>
        <taxon>Alcaligenaceae</taxon>
        <taxon>Pelistega</taxon>
    </lineage>
</organism>
<dbReference type="InterPro" id="IPR037237">
    <property type="entry name" value="IlvD/EDD_N"/>
</dbReference>
<feature type="active site" description="Proton acceptor" evidence="15">
    <location>
        <position position="520"/>
    </location>
</feature>
<feature type="binding site" evidence="15">
    <location>
        <position position="494"/>
    </location>
    <ligand>
        <name>Mg(2+)</name>
        <dbReference type="ChEBI" id="CHEBI:18420"/>
    </ligand>
</feature>
<comment type="catalytic activity">
    <reaction evidence="11">
        <text>(2R)-2,3-dihydroxy-3-methylbutanoate = 3-methyl-2-oxobutanoate + H2O</text>
        <dbReference type="Rhea" id="RHEA:24809"/>
        <dbReference type="ChEBI" id="CHEBI:11851"/>
        <dbReference type="ChEBI" id="CHEBI:15377"/>
        <dbReference type="ChEBI" id="CHEBI:49072"/>
        <dbReference type="EC" id="4.2.1.9"/>
    </reaction>
    <physiologicalReaction direction="left-to-right" evidence="11">
        <dbReference type="Rhea" id="RHEA:24810"/>
    </physiologicalReaction>
</comment>
<dbReference type="SUPFAM" id="SSF52016">
    <property type="entry name" value="LeuD/IlvD-like"/>
    <property type="match status" value="1"/>
</dbReference>
<evidence type="ECO:0000259" key="16">
    <source>
        <dbReference type="Pfam" id="PF00920"/>
    </source>
</evidence>
<dbReference type="UniPathway" id="UPA00049">
    <property type="reaction ID" value="UER00061"/>
</dbReference>
<dbReference type="Pfam" id="PF00920">
    <property type="entry name" value="ILVD_EDD_N"/>
    <property type="match status" value="1"/>
</dbReference>
<keyword evidence="3 15" id="KW-0028">Amino-acid biosynthesis</keyword>
<feature type="binding site" description="via carbamate group" evidence="15">
    <location>
        <position position="124"/>
    </location>
    <ligand>
        <name>Mg(2+)</name>
        <dbReference type="ChEBI" id="CHEBI:18420"/>
    </ligand>
</feature>
<protein>
    <recommendedName>
        <fullName evidence="14 15">Dihydroxy-acid dehydratase</fullName>
        <shortName evidence="15">DAD</shortName>
        <ecNumber evidence="14 15">4.2.1.9</ecNumber>
    </recommendedName>
</protein>
<dbReference type="GO" id="GO:0004160">
    <property type="term" value="F:dihydroxy-acid dehydratase activity"/>
    <property type="evidence" value="ECO:0007669"/>
    <property type="project" value="UniProtKB-UniRule"/>
</dbReference>
<dbReference type="Proteomes" id="UP000537862">
    <property type="component" value="Unassembled WGS sequence"/>
</dbReference>
<evidence type="ECO:0000256" key="1">
    <source>
        <dbReference type="ARBA" id="ARBA00001946"/>
    </source>
</evidence>
<dbReference type="GO" id="GO:0009099">
    <property type="term" value="P:L-valine biosynthetic process"/>
    <property type="evidence" value="ECO:0007669"/>
    <property type="project" value="UniProtKB-UniRule"/>
</dbReference>
<evidence type="ECO:0000259" key="17">
    <source>
        <dbReference type="Pfam" id="PF24877"/>
    </source>
</evidence>
<evidence type="ECO:0000256" key="11">
    <source>
        <dbReference type="ARBA" id="ARBA00029304"/>
    </source>
</evidence>
<dbReference type="HAMAP" id="MF_00012">
    <property type="entry name" value="IlvD"/>
    <property type="match status" value="1"/>
</dbReference>
<dbReference type="Pfam" id="PF24877">
    <property type="entry name" value="ILV_EDD_C"/>
    <property type="match status" value="1"/>
</dbReference>
<dbReference type="GO" id="GO:0051537">
    <property type="term" value="F:2 iron, 2 sulfur cluster binding"/>
    <property type="evidence" value="ECO:0007669"/>
    <property type="project" value="UniProtKB-UniRule"/>
</dbReference>
<dbReference type="InterPro" id="IPR004404">
    <property type="entry name" value="DihydroxyA_deHydtase"/>
</dbReference>
<evidence type="ECO:0000256" key="2">
    <source>
        <dbReference type="ARBA" id="ARBA00006486"/>
    </source>
</evidence>
<sequence length="620" mass="65693">MPAYRSKTSTHGRNMAGARALWRATGMKDSDFGKPIIAVVNSFTQFVPGHVHLKDLGQLVARQIEQAGGVAKEFNTIAIDDGIAMGHGGMLYSLPSRDLIADSVEYMVNAHCADAMVCISNCDKITPGMLMAAMRLNIPTIFVSGGPMEAGKVVLPGSEKVIKLDLVDAMIKAADPDVSDAETDSVERSACPTCGSCSGMFTANSMNCLTEALGLSLPGNGTIVATHALRKGLFEQAGTLIVDLARRYYEQDDESVLPRSIATKAAFENAMVLDVAMGGSTNTVLHLLAAAQEAGVDFTMKDIDAISRRVPCLCKVAPATSQYHIEDVHRAGGILGILAELNRAGLVDTTVNNIHSGTLGKAIEAWDVKAANVKAETVEFFKASPGGVPTQVAFSQNRYFNELDLNRADGCIRDKAHAYSQDGGLAVLYGNLATNGCIVKTAGVDESILTFTGKAIVFESQEDATAGILGGDVQEGHVVIIRYEGPKGGPGMQEMLYPTSYLKSKGLGAKAALLTDGRFSGGSSGLVIGHASPEAAEGGNIALVQNGDEIQIDIPNRKIHLAISDEELATRRQAMEAKGDKAWKPESRERYVSQALQAYAAMATSADRGAVRDLSQLKRK</sequence>
<evidence type="ECO:0000256" key="7">
    <source>
        <dbReference type="ARBA" id="ARBA00023004"/>
    </source>
</evidence>
<keyword evidence="5 15" id="KW-0479">Metal-binding</keyword>
<keyword evidence="9 15" id="KW-0456">Lyase</keyword>
<reference evidence="18 19" key="1">
    <citation type="submission" date="2020-05" db="EMBL/GenBank/DDBJ databases">
        <authorList>
            <person name="Niu N."/>
        </authorList>
    </citation>
    <scope>NUCLEOTIDE SEQUENCE [LARGE SCALE GENOMIC DNA]</scope>
    <source>
        <strain evidence="18 19">3340-03</strain>
    </source>
</reference>
<dbReference type="SUPFAM" id="SSF143975">
    <property type="entry name" value="IlvD/EDD N-terminal domain-like"/>
    <property type="match status" value="1"/>
</dbReference>
<feature type="domain" description="Dihydroxy-acid/6-phosphogluconate dehydratase C-terminal" evidence="17">
    <location>
        <begin position="411"/>
        <end position="610"/>
    </location>
</feature>
<evidence type="ECO:0000256" key="10">
    <source>
        <dbReference type="ARBA" id="ARBA00023304"/>
    </source>
</evidence>
<keyword evidence="19" id="KW-1185">Reference proteome</keyword>
<dbReference type="Gene3D" id="3.50.30.80">
    <property type="entry name" value="IlvD/EDD C-terminal domain-like"/>
    <property type="match status" value="1"/>
</dbReference>
<evidence type="ECO:0000256" key="5">
    <source>
        <dbReference type="ARBA" id="ARBA00022723"/>
    </source>
</evidence>
<evidence type="ECO:0000256" key="12">
    <source>
        <dbReference type="ARBA" id="ARBA00029436"/>
    </source>
</evidence>
<accession>A0A849P9Z7</accession>
<name>A0A849P9Z7_9BURK</name>
<dbReference type="EMBL" id="JABGBN010000008">
    <property type="protein sequence ID" value="NOL52338.1"/>
    <property type="molecule type" value="Genomic_DNA"/>
</dbReference>
<comment type="caution">
    <text evidence="18">The sequence shown here is derived from an EMBL/GenBank/DDBJ whole genome shotgun (WGS) entry which is preliminary data.</text>
</comment>
<feature type="modified residue" description="N6-carboxylysine" evidence="15">
    <location>
        <position position="124"/>
    </location>
</feature>
<evidence type="ECO:0000256" key="8">
    <source>
        <dbReference type="ARBA" id="ARBA00023014"/>
    </source>
</evidence>
<dbReference type="GO" id="GO:0000287">
    <property type="term" value="F:magnesium ion binding"/>
    <property type="evidence" value="ECO:0007669"/>
    <property type="project" value="UniProtKB-UniRule"/>
</dbReference>
<feature type="binding site" evidence="15">
    <location>
        <position position="123"/>
    </location>
    <ligand>
        <name>Mg(2+)</name>
        <dbReference type="ChEBI" id="CHEBI:18420"/>
    </ligand>
</feature>
<evidence type="ECO:0000256" key="3">
    <source>
        <dbReference type="ARBA" id="ARBA00022605"/>
    </source>
</evidence>
<comment type="pathway">
    <text evidence="12 15">Amino-acid biosynthesis; L-valine biosynthesis; L-valine from pyruvate: step 3/4.</text>
</comment>
<comment type="cofactor">
    <cofactor evidence="15">
        <name>[2Fe-2S] cluster</name>
        <dbReference type="ChEBI" id="CHEBI:190135"/>
    </cofactor>
    <text evidence="15">Binds 1 [2Fe-2S] cluster per subunit. This cluster acts as a Lewis acid cofactor.</text>
</comment>
<dbReference type="AlphaFoldDB" id="A0A849P9Z7"/>
<evidence type="ECO:0000313" key="18">
    <source>
        <dbReference type="EMBL" id="NOL52338.1"/>
    </source>
</evidence>
<evidence type="ECO:0000256" key="13">
    <source>
        <dbReference type="ARBA" id="ARBA00029437"/>
    </source>
</evidence>
<keyword evidence="7 15" id="KW-0408">Iron</keyword>
<evidence type="ECO:0000256" key="6">
    <source>
        <dbReference type="ARBA" id="ARBA00022842"/>
    </source>
</evidence>
<dbReference type="UniPathway" id="UPA00047">
    <property type="reaction ID" value="UER00057"/>
</dbReference>
<gene>
    <name evidence="15 18" type="primary">ilvD</name>
    <name evidence="18" type="ORF">HKX39_09200</name>
</gene>
<dbReference type="PANTHER" id="PTHR43661:SF3">
    <property type="entry name" value="D-XYLONATE DEHYDRATASE YAGF-RELATED"/>
    <property type="match status" value="1"/>
</dbReference>
<evidence type="ECO:0000256" key="4">
    <source>
        <dbReference type="ARBA" id="ARBA00022714"/>
    </source>
</evidence>
<dbReference type="InterPro" id="IPR000581">
    <property type="entry name" value="ILV_EDD_N"/>
</dbReference>
<dbReference type="NCBIfam" id="NF009103">
    <property type="entry name" value="PRK12448.1"/>
    <property type="match status" value="1"/>
</dbReference>